<proteinExistence type="predicted"/>
<reference evidence="1" key="1">
    <citation type="submission" date="2018-02" db="EMBL/GenBank/DDBJ databases">
        <title>Rhizophora mucronata_Transcriptome.</title>
        <authorList>
            <person name="Meera S.P."/>
            <person name="Sreeshan A."/>
            <person name="Augustine A."/>
        </authorList>
    </citation>
    <scope>NUCLEOTIDE SEQUENCE</scope>
    <source>
        <tissue evidence="1">Leaf</tissue>
    </source>
</reference>
<name>A0A2P2PMS3_RHIMU</name>
<accession>A0A2P2PMS3</accession>
<protein>
    <submittedName>
        <fullName evidence="1">Uncharacterized protein</fullName>
    </submittedName>
</protein>
<dbReference type="EMBL" id="GGEC01075540">
    <property type="protein sequence ID" value="MBX56024.1"/>
    <property type="molecule type" value="Transcribed_RNA"/>
</dbReference>
<sequence length="41" mass="4834">MQLFIHVQYSFSRMGCLLQLGSMRRLASTSTRTRMLKENKI</sequence>
<organism evidence="1">
    <name type="scientific">Rhizophora mucronata</name>
    <name type="common">Asiatic mangrove</name>
    <dbReference type="NCBI Taxonomy" id="61149"/>
    <lineage>
        <taxon>Eukaryota</taxon>
        <taxon>Viridiplantae</taxon>
        <taxon>Streptophyta</taxon>
        <taxon>Embryophyta</taxon>
        <taxon>Tracheophyta</taxon>
        <taxon>Spermatophyta</taxon>
        <taxon>Magnoliopsida</taxon>
        <taxon>eudicotyledons</taxon>
        <taxon>Gunneridae</taxon>
        <taxon>Pentapetalae</taxon>
        <taxon>rosids</taxon>
        <taxon>fabids</taxon>
        <taxon>Malpighiales</taxon>
        <taxon>Rhizophoraceae</taxon>
        <taxon>Rhizophora</taxon>
    </lineage>
</organism>
<evidence type="ECO:0000313" key="1">
    <source>
        <dbReference type="EMBL" id="MBX56024.1"/>
    </source>
</evidence>
<dbReference type="AlphaFoldDB" id="A0A2P2PMS3"/>